<feature type="coiled-coil region" evidence="1">
    <location>
        <begin position="289"/>
        <end position="401"/>
    </location>
</feature>
<feature type="signal peptide" evidence="2">
    <location>
        <begin position="1"/>
        <end position="20"/>
    </location>
</feature>
<dbReference type="Proteomes" id="UP000007266">
    <property type="component" value="Linkage group 2"/>
</dbReference>
<proteinExistence type="predicted"/>
<accession>D6WBW6</accession>
<feature type="chain" id="PRO_5007310629" evidence="2">
    <location>
        <begin position="21"/>
        <end position="431"/>
    </location>
</feature>
<name>D6WBW6_TRICA</name>
<reference evidence="3 4" key="2">
    <citation type="journal article" date="2010" name="Nucleic Acids Res.">
        <title>BeetleBase in 2010: revisions to provide comprehensive genomic information for Tribolium castaneum.</title>
        <authorList>
            <person name="Kim H.S."/>
            <person name="Murphy T."/>
            <person name="Xia J."/>
            <person name="Caragea D."/>
            <person name="Park Y."/>
            <person name="Beeman R.W."/>
            <person name="Lorenzen M.D."/>
            <person name="Butcher S."/>
            <person name="Manak J.R."/>
            <person name="Brown S.J."/>
        </authorList>
    </citation>
    <scope>GENOME REANNOTATION</scope>
    <source>
        <strain evidence="3 4">Georgia GA2</strain>
    </source>
</reference>
<dbReference type="KEGG" id="tca:103313475"/>
<dbReference type="HOGENOM" id="CLU_916248_0_0_1"/>
<keyword evidence="2" id="KW-0732">Signal</keyword>
<evidence type="ECO:0000256" key="1">
    <source>
        <dbReference type="SAM" id="Coils"/>
    </source>
</evidence>
<dbReference type="AlphaFoldDB" id="D6WBW6"/>
<dbReference type="SUPFAM" id="SSF57184">
    <property type="entry name" value="Growth factor receptor domain"/>
    <property type="match status" value="1"/>
</dbReference>
<organism evidence="3 4">
    <name type="scientific">Tribolium castaneum</name>
    <name type="common">Red flour beetle</name>
    <dbReference type="NCBI Taxonomy" id="7070"/>
    <lineage>
        <taxon>Eukaryota</taxon>
        <taxon>Metazoa</taxon>
        <taxon>Ecdysozoa</taxon>
        <taxon>Arthropoda</taxon>
        <taxon>Hexapoda</taxon>
        <taxon>Insecta</taxon>
        <taxon>Pterygota</taxon>
        <taxon>Neoptera</taxon>
        <taxon>Endopterygota</taxon>
        <taxon>Coleoptera</taxon>
        <taxon>Polyphaga</taxon>
        <taxon>Cucujiformia</taxon>
        <taxon>Tenebrionidae</taxon>
        <taxon>Tenebrionidae incertae sedis</taxon>
        <taxon>Tribolium</taxon>
    </lineage>
</organism>
<reference evidence="3 4" key="1">
    <citation type="journal article" date="2008" name="Nature">
        <title>The genome of the model beetle and pest Tribolium castaneum.</title>
        <authorList>
            <consortium name="Tribolium Genome Sequencing Consortium"/>
            <person name="Richards S."/>
            <person name="Gibbs R.A."/>
            <person name="Weinstock G.M."/>
            <person name="Brown S.J."/>
            <person name="Denell R."/>
            <person name="Beeman R.W."/>
            <person name="Gibbs R."/>
            <person name="Beeman R.W."/>
            <person name="Brown S.J."/>
            <person name="Bucher G."/>
            <person name="Friedrich M."/>
            <person name="Grimmelikhuijzen C.J."/>
            <person name="Klingler M."/>
            <person name="Lorenzen M."/>
            <person name="Richards S."/>
            <person name="Roth S."/>
            <person name="Schroder R."/>
            <person name="Tautz D."/>
            <person name="Zdobnov E.M."/>
            <person name="Muzny D."/>
            <person name="Gibbs R.A."/>
            <person name="Weinstock G.M."/>
            <person name="Attaway T."/>
            <person name="Bell S."/>
            <person name="Buhay C.J."/>
            <person name="Chandrabose M.N."/>
            <person name="Chavez D."/>
            <person name="Clerk-Blankenburg K.P."/>
            <person name="Cree A."/>
            <person name="Dao M."/>
            <person name="Davis C."/>
            <person name="Chacko J."/>
            <person name="Dinh H."/>
            <person name="Dugan-Rocha S."/>
            <person name="Fowler G."/>
            <person name="Garner T.T."/>
            <person name="Garnes J."/>
            <person name="Gnirke A."/>
            <person name="Hawes A."/>
            <person name="Hernandez J."/>
            <person name="Hines S."/>
            <person name="Holder M."/>
            <person name="Hume J."/>
            <person name="Jhangiani S.N."/>
            <person name="Joshi V."/>
            <person name="Khan Z.M."/>
            <person name="Jackson L."/>
            <person name="Kovar C."/>
            <person name="Kowis A."/>
            <person name="Lee S."/>
            <person name="Lewis L.R."/>
            <person name="Margolis J."/>
            <person name="Morgan M."/>
            <person name="Nazareth L.V."/>
            <person name="Nguyen N."/>
            <person name="Okwuonu G."/>
            <person name="Parker D."/>
            <person name="Richards S."/>
            <person name="Ruiz S.J."/>
            <person name="Santibanez J."/>
            <person name="Savard J."/>
            <person name="Scherer S.E."/>
            <person name="Schneider B."/>
            <person name="Sodergren E."/>
            <person name="Tautz D."/>
            <person name="Vattahil S."/>
            <person name="Villasana D."/>
            <person name="White C.S."/>
            <person name="Wright R."/>
            <person name="Park Y."/>
            <person name="Beeman R.W."/>
            <person name="Lord J."/>
            <person name="Oppert B."/>
            <person name="Lorenzen M."/>
            <person name="Brown S."/>
            <person name="Wang L."/>
            <person name="Savard J."/>
            <person name="Tautz D."/>
            <person name="Richards S."/>
            <person name="Weinstock G."/>
            <person name="Gibbs R.A."/>
            <person name="Liu Y."/>
            <person name="Worley K."/>
            <person name="Weinstock G."/>
            <person name="Elsik C.G."/>
            <person name="Reese J.T."/>
            <person name="Elhaik E."/>
            <person name="Landan G."/>
            <person name="Graur D."/>
            <person name="Arensburger P."/>
            <person name="Atkinson P."/>
            <person name="Beeman R.W."/>
            <person name="Beidler J."/>
            <person name="Brown S.J."/>
            <person name="Demuth J.P."/>
            <person name="Drury D.W."/>
            <person name="Du Y.Z."/>
            <person name="Fujiwara H."/>
            <person name="Lorenzen M."/>
            <person name="Maselli V."/>
            <person name="Osanai M."/>
            <person name="Park Y."/>
            <person name="Robertson H.M."/>
            <person name="Tu Z."/>
            <person name="Wang J.J."/>
            <person name="Wang S."/>
            <person name="Richards S."/>
            <person name="Song H."/>
            <person name="Zhang L."/>
            <person name="Sodergren E."/>
            <person name="Werner D."/>
            <person name="Stanke M."/>
            <person name="Morgenstern B."/>
            <person name="Solovyev V."/>
            <person name="Kosarev P."/>
            <person name="Brown G."/>
            <person name="Chen H.C."/>
            <person name="Ermolaeva O."/>
            <person name="Hlavina W."/>
            <person name="Kapustin Y."/>
            <person name="Kiryutin B."/>
            <person name="Kitts P."/>
            <person name="Maglott D."/>
            <person name="Pruitt K."/>
            <person name="Sapojnikov V."/>
            <person name="Souvorov A."/>
            <person name="Mackey A.J."/>
            <person name="Waterhouse R.M."/>
            <person name="Wyder S."/>
            <person name="Zdobnov E.M."/>
            <person name="Zdobnov E.M."/>
            <person name="Wyder S."/>
            <person name="Kriventseva E.V."/>
            <person name="Kadowaki T."/>
            <person name="Bork P."/>
            <person name="Aranda M."/>
            <person name="Bao R."/>
            <person name="Beermann A."/>
            <person name="Berns N."/>
            <person name="Bolognesi R."/>
            <person name="Bonneton F."/>
            <person name="Bopp D."/>
            <person name="Brown S.J."/>
            <person name="Bucher G."/>
            <person name="Butts T."/>
            <person name="Chaumot A."/>
            <person name="Denell R.E."/>
            <person name="Ferrier D.E."/>
            <person name="Friedrich M."/>
            <person name="Gordon C.M."/>
            <person name="Jindra M."/>
            <person name="Klingler M."/>
            <person name="Lan Q."/>
            <person name="Lattorff H.M."/>
            <person name="Laudet V."/>
            <person name="von Levetsow C."/>
            <person name="Liu Z."/>
            <person name="Lutz R."/>
            <person name="Lynch J.A."/>
            <person name="da Fonseca R.N."/>
            <person name="Posnien N."/>
            <person name="Reuter R."/>
            <person name="Roth S."/>
            <person name="Savard J."/>
            <person name="Schinko J.B."/>
            <person name="Schmitt C."/>
            <person name="Schoppmeier M."/>
            <person name="Schroder R."/>
            <person name="Shippy T.D."/>
            <person name="Simonnet F."/>
            <person name="Marques-Souza H."/>
            <person name="Tautz D."/>
            <person name="Tomoyasu Y."/>
            <person name="Trauner J."/>
            <person name="Van der Zee M."/>
            <person name="Vervoort M."/>
            <person name="Wittkopp N."/>
            <person name="Wimmer E.A."/>
            <person name="Yang X."/>
            <person name="Jones A.K."/>
            <person name="Sattelle D.B."/>
            <person name="Ebert P.R."/>
            <person name="Nelson D."/>
            <person name="Scott J.G."/>
            <person name="Beeman R.W."/>
            <person name="Muthukrishnan S."/>
            <person name="Kramer K.J."/>
            <person name="Arakane Y."/>
            <person name="Beeman R.W."/>
            <person name="Zhu Q."/>
            <person name="Hogenkamp D."/>
            <person name="Dixit R."/>
            <person name="Oppert B."/>
            <person name="Jiang H."/>
            <person name="Zou Z."/>
            <person name="Marshall J."/>
            <person name="Elpidina E."/>
            <person name="Vinokurov K."/>
            <person name="Oppert C."/>
            <person name="Zou Z."/>
            <person name="Evans J."/>
            <person name="Lu Z."/>
            <person name="Zhao P."/>
            <person name="Sumathipala N."/>
            <person name="Altincicek B."/>
            <person name="Vilcinskas A."/>
            <person name="Williams M."/>
            <person name="Hultmark D."/>
            <person name="Hetru C."/>
            <person name="Jiang H."/>
            <person name="Grimmelikhuijzen C.J."/>
            <person name="Hauser F."/>
            <person name="Cazzamali G."/>
            <person name="Williamson M."/>
            <person name="Park Y."/>
            <person name="Li B."/>
            <person name="Tanaka Y."/>
            <person name="Predel R."/>
            <person name="Neupert S."/>
            <person name="Schachtner J."/>
            <person name="Verleyen P."/>
            <person name="Raible F."/>
            <person name="Bork P."/>
            <person name="Friedrich M."/>
            <person name="Walden K.K."/>
            <person name="Robertson H.M."/>
            <person name="Angeli S."/>
            <person name="Foret S."/>
            <person name="Bucher G."/>
            <person name="Schuetz S."/>
            <person name="Maleszka R."/>
            <person name="Wimmer E.A."/>
            <person name="Beeman R.W."/>
            <person name="Lorenzen M."/>
            <person name="Tomoyasu Y."/>
            <person name="Miller S.C."/>
            <person name="Grossmann D."/>
            <person name="Bucher G."/>
        </authorList>
    </citation>
    <scope>NUCLEOTIDE SEQUENCE [LARGE SCALE GENOMIC DNA]</scope>
    <source>
        <strain evidence="3 4">Georgia GA2</strain>
    </source>
</reference>
<sequence length="431" mass="50538">MLRGDVLILFLVILITITSSQKCPVCQPRNFIENDQRCVCPQNEFCRDNKKCQKCDHNYTTWNDLIKLRKGEIQTIFSNLIKRYEINVNELKTLLNTFAEKLKYEEKALDLIGANSDKIQKENEIILKKIEKLNNGLNEIEEILAKLETPIPKDQSALDYLNEIKETIKKLVEILKSLNFDLADRNIYSLVDEFSAINRNVTMMLANFPNVRKNSLNLALSTEKDIDLLESIIAKYGNYPTNFSEELQKNSQWIEKDLAYLFNILNNYYTVSFDVNGLKNNATRVRSMAKNASSRLDQLLQDHENFEKLVQKAKNETNFYQELQNVKQRLESLKQKIGEFQQLLKKIKAHEEVERELDDLTKKIKEFNEKEKKLHKNKRVMEKLRQKLNELIQKYEKLKDVKPVGKLIRETSEQTKKTQEVESVIADHCKV</sequence>
<dbReference type="EMBL" id="KQ971315">
    <property type="protein sequence ID" value="EEZ97858.2"/>
    <property type="molecule type" value="Genomic_DNA"/>
</dbReference>
<dbReference type="Gene3D" id="1.20.58.60">
    <property type="match status" value="1"/>
</dbReference>
<evidence type="ECO:0000313" key="4">
    <source>
        <dbReference type="Proteomes" id="UP000007266"/>
    </source>
</evidence>
<dbReference type="InterPro" id="IPR009030">
    <property type="entry name" value="Growth_fac_rcpt_cys_sf"/>
</dbReference>
<keyword evidence="1" id="KW-0175">Coiled coil</keyword>
<protein>
    <submittedName>
        <fullName evidence="3">Uncharacterized protein</fullName>
    </submittedName>
</protein>
<evidence type="ECO:0000256" key="2">
    <source>
        <dbReference type="SAM" id="SignalP"/>
    </source>
</evidence>
<feature type="coiled-coil region" evidence="1">
    <location>
        <begin position="81"/>
        <end position="143"/>
    </location>
</feature>
<dbReference type="OrthoDB" id="6763035at2759"/>
<dbReference type="SUPFAM" id="SSF58104">
    <property type="entry name" value="Methyl-accepting chemotaxis protein (MCP) signaling domain"/>
    <property type="match status" value="1"/>
</dbReference>
<keyword evidence="4" id="KW-1185">Reference proteome</keyword>
<evidence type="ECO:0000313" key="3">
    <source>
        <dbReference type="EMBL" id="EEZ97858.2"/>
    </source>
</evidence>
<gene>
    <name evidence="3" type="primary">AUGUSTUS-3.0.2_00230</name>
    <name evidence="3" type="ORF">TcasGA2_TC000230</name>
</gene>